<keyword evidence="7 10" id="KW-0520">NAD</keyword>
<dbReference type="PANTHER" id="PTHR10339">
    <property type="entry name" value="ADP-RIBOSYLTRANSFERASE"/>
    <property type="match status" value="1"/>
</dbReference>
<evidence type="ECO:0000256" key="8">
    <source>
        <dbReference type="ARBA" id="ARBA00023157"/>
    </source>
</evidence>
<evidence type="ECO:0000313" key="12">
    <source>
        <dbReference type="Proteomes" id="UP000525319"/>
    </source>
</evidence>
<keyword evidence="3 10" id="KW-0808">Transferase</keyword>
<reference evidence="11 12" key="1">
    <citation type="submission" date="2019-09" db="EMBL/GenBank/DDBJ databases">
        <title>Bird 10,000 Genomes (B10K) Project - Family phase.</title>
        <authorList>
            <person name="Zhang G."/>
        </authorList>
    </citation>
    <scope>NUCLEOTIDE SEQUENCE [LARGE SCALE GENOMIC DNA]</scope>
    <source>
        <strain evidence="11">B10K-DU-030-03</strain>
    </source>
</reference>
<dbReference type="GO" id="GO:0003950">
    <property type="term" value="F:NAD+ poly-ADP-ribosyltransferase activity"/>
    <property type="evidence" value="ECO:0007669"/>
    <property type="project" value="UniProtKB-ARBA"/>
</dbReference>
<evidence type="ECO:0000256" key="7">
    <source>
        <dbReference type="ARBA" id="ARBA00023027"/>
    </source>
</evidence>
<organism evidence="11 12">
    <name type="scientific">Drymodes brunneopygia</name>
    <dbReference type="NCBI Taxonomy" id="626378"/>
    <lineage>
        <taxon>Eukaryota</taxon>
        <taxon>Metazoa</taxon>
        <taxon>Chordata</taxon>
        <taxon>Craniata</taxon>
        <taxon>Vertebrata</taxon>
        <taxon>Euteleostomi</taxon>
        <taxon>Archelosauria</taxon>
        <taxon>Archosauria</taxon>
        <taxon>Dinosauria</taxon>
        <taxon>Saurischia</taxon>
        <taxon>Theropoda</taxon>
        <taxon>Coelurosauria</taxon>
        <taxon>Aves</taxon>
        <taxon>Neognathae</taxon>
        <taxon>Neoaves</taxon>
        <taxon>Telluraves</taxon>
        <taxon>Australaves</taxon>
        <taxon>Passeriformes</taxon>
        <taxon>Petroicidae</taxon>
        <taxon>Drymodes</taxon>
    </lineage>
</organism>
<comment type="catalytic activity">
    <reaction evidence="9 10">
        <text>L-arginyl-[protein] + NAD(+) = N(omega)-(ADP-D-ribosyl)-L-arginyl-[protein] + nicotinamide + H(+)</text>
        <dbReference type="Rhea" id="RHEA:19149"/>
        <dbReference type="Rhea" id="RHEA-COMP:10532"/>
        <dbReference type="Rhea" id="RHEA-COMP:15087"/>
        <dbReference type="ChEBI" id="CHEBI:15378"/>
        <dbReference type="ChEBI" id="CHEBI:17154"/>
        <dbReference type="ChEBI" id="CHEBI:29965"/>
        <dbReference type="ChEBI" id="CHEBI:57540"/>
        <dbReference type="ChEBI" id="CHEBI:142554"/>
        <dbReference type="EC" id="2.4.2.31"/>
    </reaction>
</comment>
<dbReference type="GO" id="GO:0046677">
    <property type="term" value="P:response to antibiotic"/>
    <property type="evidence" value="ECO:0007669"/>
    <property type="project" value="UniProtKB-ARBA"/>
</dbReference>
<keyword evidence="5 10" id="KW-0732">Signal</keyword>
<dbReference type="Gene3D" id="3.90.176.10">
    <property type="entry name" value="Toxin ADP-ribosyltransferase, Chain A, domain 1"/>
    <property type="match status" value="1"/>
</dbReference>
<dbReference type="FunFam" id="3.90.176.10:FF:000001">
    <property type="entry name" value="NAD(P)(+)--arginine ADP-ribosyltransferase"/>
    <property type="match status" value="1"/>
</dbReference>
<sequence length="262" mass="28891">WTLPSMAPLALTLALLAMTVATAAIMEKPLDMAKNSFDDQYRGCFPAMAAVLPALKPIEFVQNPLFSQTWAKATAELKKKVSYLPSEQAIALMAYTTDDLYKEFNEAVLEAGRSPQEYRKNFHFKTLHFLLTQALVTLRGTQGQKCYDVSRGVDGVLFKAQRGDTVRFGQFASASQSKTIAEDFGTDTVFQVHTCHGADIEEFSMFPDEEEVLIPPFETFEVTDVTYKGNKAQISLRSTGTFSNYSCEWLGGDVTGVSQGGG</sequence>
<keyword evidence="2 10" id="KW-0328">Glycosyltransferase</keyword>
<keyword evidence="12" id="KW-1185">Reference proteome</keyword>
<evidence type="ECO:0000256" key="2">
    <source>
        <dbReference type="ARBA" id="ARBA00022676"/>
    </source>
</evidence>
<gene>
    <name evidence="11" type="primary">Nrt2_1</name>
    <name evidence="11" type="ORF">DRYBRU_R08335</name>
</gene>
<protein>
    <recommendedName>
        <fullName evidence="10">NAD(P)(+)--arginine ADP-ribosyltransferase</fullName>
        <ecNumber evidence="10">2.4.2.31</ecNumber>
    </recommendedName>
    <alternativeName>
        <fullName evidence="10">Mono(ADP-ribosyl)transferase</fullName>
    </alternativeName>
</protein>
<evidence type="ECO:0000256" key="5">
    <source>
        <dbReference type="ARBA" id="ARBA00022729"/>
    </source>
</evidence>
<accession>A0A7L3K351</accession>
<dbReference type="PROSITE" id="PS51996">
    <property type="entry name" value="TR_MART"/>
    <property type="match status" value="1"/>
</dbReference>
<dbReference type="PRINTS" id="PR00970">
    <property type="entry name" value="RIBTRNSFRASE"/>
</dbReference>
<dbReference type="SUPFAM" id="SSF56399">
    <property type="entry name" value="ADP-ribosylation"/>
    <property type="match status" value="1"/>
</dbReference>
<dbReference type="OrthoDB" id="423533at2759"/>
<dbReference type="GO" id="GO:0106274">
    <property type="term" value="F:NAD+-protein-arginine ADP-ribosyltransferase activity"/>
    <property type="evidence" value="ECO:0007669"/>
    <property type="project" value="UniProtKB-EC"/>
</dbReference>
<keyword evidence="4" id="KW-0548">Nucleotidyltransferase</keyword>
<feature type="signal peptide" evidence="10">
    <location>
        <begin position="1"/>
        <end position="23"/>
    </location>
</feature>
<evidence type="ECO:0000256" key="1">
    <source>
        <dbReference type="ARBA" id="ARBA00009558"/>
    </source>
</evidence>
<keyword evidence="8" id="KW-1015">Disulfide bond</keyword>
<name>A0A7L3K351_9PASS</name>
<evidence type="ECO:0000256" key="4">
    <source>
        <dbReference type="ARBA" id="ARBA00022695"/>
    </source>
</evidence>
<dbReference type="GO" id="GO:0044194">
    <property type="term" value="C:cytolytic granule"/>
    <property type="evidence" value="ECO:0007669"/>
    <property type="project" value="UniProtKB-ARBA"/>
</dbReference>
<dbReference type="EMBL" id="VZTZ01012316">
    <property type="protein sequence ID" value="NXU36573.1"/>
    <property type="molecule type" value="Genomic_DNA"/>
</dbReference>
<feature type="chain" id="PRO_5029941739" description="NAD(P)(+)--arginine ADP-ribosyltransferase" evidence="10">
    <location>
        <begin position="24"/>
        <end position="262"/>
    </location>
</feature>
<evidence type="ECO:0000256" key="9">
    <source>
        <dbReference type="ARBA" id="ARBA00047597"/>
    </source>
</evidence>
<evidence type="ECO:0000256" key="10">
    <source>
        <dbReference type="RuleBase" id="RU361228"/>
    </source>
</evidence>
<dbReference type="InterPro" id="IPR050999">
    <property type="entry name" value="ADP-ribosyltransferase_ARG"/>
</dbReference>
<dbReference type="EC" id="2.4.2.31" evidence="10"/>
<comment type="similarity">
    <text evidence="1 10">Belongs to the Arg-specific ADP-ribosyltransferase family.</text>
</comment>
<dbReference type="GO" id="GO:0005615">
    <property type="term" value="C:extracellular space"/>
    <property type="evidence" value="ECO:0007669"/>
    <property type="project" value="UniProtKB-ARBA"/>
</dbReference>
<dbReference type="AlphaFoldDB" id="A0A7L3K351"/>
<evidence type="ECO:0000313" key="11">
    <source>
        <dbReference type="EMBL" id="NXU36573.1"/>
    </source>
</evidence>
<evidence type="ECO:0000256" key="6">
    <source>
        <dbReference type="ARBA" id="ARBA00022857"/>
    </source>
</evidence>
<dbReference type="Proteomes" id="UP000525319">
    <property type="component" value="Unassembled WGS sequence"/>
</dbReference>
<keyword evidence="6 10" id="KW-0521">NADP</keyword>
<proteinExistence type="inferred from homology"/>
<comment type="caution">
    <text evidence="11">The sequence shown here is derived from an EMBL/GenBank/DDBJ whole genome shotgun (WGS) entry which is preliminary data.</text>
</comment>
<dbReference type="Pfam" id="PF01129">
    <property type="entry name" value="ART"/>
    <property type="match status" value="1"/>
</dbReference>
<feature type="non-terminal residue" evidence="11">
    <location>
        <position position="1"/>
    </location>
</feature>
<evidence type="ECO:0000256" key="3">
    <source>
        <dbReference type="ARBA" id="ARBA00022679"/>
    </source>
</evidence>
<dbReference type="PANTHER" id="PTHR10339:SF19">
    <property type="entry name" value="GPI-LINKED NAD(P)(+)--ARGININE ADP-RIBOSYLTRANSFERASE 1"/>
    <property type="match status" value="1"/>
</dbReference>
<feature type="non-terminal residue" evidence="11">
    <location>
        <position position="262"/>
    </location>
</feature>
<dbReference type="GO" id="GO:0016779">
    <property type="term" value="F:nucleotidyltransferase activity"/>
    <property type="evidence" value="ECO:0007669"/>
    <property type="project" value="UniProtKB-KW"/>
</dbReference>
<dbReference type="InterPro" id="IPR000768">
    <property type="entry name" value="ART"/>
</dbReference>
<dbReference type="PROSITE" id="PS01291">
    <property type="entry name" value="ART"/>
    <property type="match status" value="1"/>
</dbReference>